<evidence type="ECO:0000256" key="1">
    <source>
        <dbReference type="SAM" id="MobiDB-lite"/>
    </source>
</evidence>
<dbReference type="OrthoDB" id="5236816at2759"/>
<dbReference type="GeneID" id="68350884"/>
<reference evidence="2" key="1">
    <citation type="submission" date="2021-09" db="EMBL/GenBank/DDBJ databases">
        <title>A high-quality genome of the endoparasitic fungus Hirsutella rhossiliensis with a comparison of Hirsutella genomes reveals transposable elements contributing to genome size variation.</title>
        <authorList>
            <person name="Lin R."/>
            <person name="Jiao Y."/>
            <person name="Sun X."/>
            <person name="Ling J."/>
            <person name="Xie B."/>
            <person name="Cheng X."/>
        </authorList>
    </citation>
    <scope>NUCLEOTIDE SEQUENCE</scope>
    <source>
        <strain evidence="2">HR02</strain>
    </source>
</reference>
<dbReference type="Proteomes" id="UP000824596">
    <property type="component" value="Unassembled WGS sequence"/>
</dbReference>
<name>A0A9P8SKX1_9HYPO</name>
<sequence>MVSQSFSSGPPPRRNEFPIDDIPPTQIPEEISTQLFPKTSISPPLCRRRRSVAPIIRPSKDSIYDILHQHPGTSLFVRPFLWTDQHTTLLGARFCELPRCDTPLPNNVPGSPPSRGHVRPSPAIKTLSHSLSEMLLPVSMFPVNAEAVTDLMSTLWPAAFSGKSYRSPELPMFFGDRVYRDAARAHVMWSYPASNSPSIHSSVGSVSTGSSTPAGHNPANLPMMCYINRDSLLHMRQNIFRVVPGPGQTSNESVRRLQQARSKALLPANSDHDAQFMAIFLAMAQRHFYKPPGPAVQRDTRWWTAEGPPPRPDFHDMKLRILTHETDTADFILYTGHVTAKFLERFHDPFKAPLDDDGSVPGLKIEYTRIPIWPILGLRERLGKALGEDIVGPFDPTIMETWYDDEAEKEAHKNGKRKRGALSEVFNGSFEEGTDDESGLLSVKRKRLAPALLCRRD</sequence>
<evidence type="ECO:0000313" key="2">
    <source>
        <dbReference type="EMBL" id="KAH0966346.1"/>
    </source>
</evidence>
<dbReference type="EMBL" id="JAIZPD010000002">
    <property type="protein sequence ID" value="KAH0966346.1"/>
    <property type="molecule type" value="Genomic_DNA"/>
</dbReference>
<dbReference type="RefSeq" id="XP_044723859.1">
    <property type="nucleotide sequence ID" value="XM_044860226.1"/>
</dbReference>
<evidence type="ECO:0000313" key="3">
    <source>
        <dbReference type="Proteomes" id="UP000824596"/>
    </source>
</evidence>
<keyword evidence="3" id="KW-1185">Reference proteome</keyword>
<accession>A0A9P8SKX1</accession>
<dbReference type="AlphaFoldDB" id="A0A9P8SKX1"/>
<organism evidence="2 3">
    <name type="scientific">Hirsutella rhossiliensis</name>
    <dbReference type="NCBI Taxonomy" id="111463"/>
    <lineage>
        <taxon>Eukaryota</taxon>
        <taxon>Fungi</taxon>
        <taxon>Dikarya</taxon>
        <taxon>Ascomycota</taxon>
        <taxon>Pezizomycotina</taxon>
        <taxon>Sordariomycetes</taxon>
        <taxon>Hypocreomycetidae</taxon>
        <taxon>Hypocreales</taxon>
        <taxon>Ophiocordycipitaceae</taxon>
        <taxon>Hirsutella</taxon>
    </lineage>
</organism>
<proteinExistence type="predicted"/>
<gene>
    <name evidence="2" type="ORF">HRG_01755</name>
</gene>
<comment type="caution">
    <text evidence="2">The sequence shown here is derived from an EMBL/GenBank/DDBJ whole genome shotgun (WGS) entry which is preliminary data.</text>
</comment>
<feature type="region of interest" description="Disordered" evidence="1">
    <location>
        <begin position="1"/>
        <end position="31"/>
    </location>
</feature>
<protein>
    <submittedName>
        <fullName evidence="2">Uncharacterized protein</fullName>
    </submittedName>
</protein>